<comment type="caution">
    <text evidence="2">The sequence shown here is derived from an EMBL/GenBank/DDBJ whole genome shotgun (WGS) entry which is preliminary data.</text>
</comment>
<dbReference type="InterPro" id="IPR011009">
    <property type="entry name" value="Kinase-like_dom_sf"/>
</dbReference>
<protein>
    <recommendedName>
        <fullName evidence="1">Aminoglycoside phosphotransferase domain-containing protein</fullName>
    </recommendedName>
</protein>
<reference evidence="2 3" key="1">
    <citation type="submission" date="2024-04" db="EMBL/GenBank/DDBJ databases">
        <title>Draft genome sequence of Pseudophaeobacter arcticus NBRC 116598.</title>
        <authorList>
            <person name="Miyakawa T."/>
            <person name="Kusuya Y."/>
            <person name="Miura T."/>
        </authorList>
    </citation>
    <scope>NUCLEOTIDE SEQUENCE [LARGE SCALE GENOMIC DNA]</scope>
    <source>
        <strain evidence="2 3">SU-CL00105</strain>
    </source>
</reference>
<dbReference type="Proteomes" id="UP001441944">
    <property type="component" value="Unassembled WGS sequence"/>
</dbReference>
<accession>A0ABQ0AGZ5</accession>
<sequence length="275" mass="30878">MLRADFDTANPRSLIRQLERQRKAAQSLKPVSGVSAPGLLWQDPQHPYALMDFVQGDTAYRTLALTDYGFGARDEVLRRIGKAVAELHRVSDTGLRQFWPKPFLKMVSDRALAVREGRLSLPKPNSFLGLCAHLHRAARLARGKEFRSALAHGDLHLRNIIMSDREVSFIDFLNHGAVFPQRDIADIWLANCPEHLASDGDRPGFGCVAQADWAAFEGGYGTKLTDDPVFRFVFAWRLFRFWVSLGRKLPELQLSSLTVVSVVRVLEALRAEEAG</sequence>
<keyword evidence="3" id="KW-1185">Reference proteome</keyword>
<feature type="domain" description="Aminoglycoside phosphotransferase" evidence="1">
    <location>
        <begin position="12"/>
        <end position="194"/>
    </location>
</feature>
<evidence type="ECO:0000313" key="3">
    <source>
        <dbReference type="Proteomes" id="UP001441944"/>
    </source>
</evidence>
<dbReference type="Gene3D" id="3.90.1200.10">
    <property type="match status" value="1"/>
</dbReference>
<dbReference type="InterPro" id="IPR002575">
    <property type="entry name" value="Aminoglycoside_PTrfase"/>
</dbReference>
<name>A0ABQ0AGZ5_9RHOB</name>
<organism evidence="2 3">
    <name type="scientific">Pseudophaeobacter arcticus</name>
    <dbReference type="NCBI Taxonomy" id="385492"/>
    <lineage>
        <taxon>Bacteria</taxon>
        <taxon>Pseudomonadati</taxon>
        <taxon>Pseudomonadota</taxon>
        <taxon>Alphaproteobacteria</taxon>
        <taxon>Rhodobacterales</taxon>
        <taxon>Paracoccaceae</taxon>
        <taxon>Pseudophaeobacter</taxon>
    </lineage>
</organism>
<gene>
    <name evidence="2" type="ORF">NBRC116598_05720</name>
</gene>
<dbReference type="Pfam" id="PF01636">
    <property type="entry name" value="APH"/>
    <property type="match status" value="1"/>
</dbReference>
<proteinExistence type="predicted"/>
<evidence type="ECO:0000259" key="1">
    <source>
        <dbReference type="Pfam" id="PF01636"/>
    </source>
</evidence>
<dbReference type="SUPFAM" id="SSF56112">
    <property type="entry name" value="Protein kinase-like (PK-like)"/>
    <property type="match status" value="1"/>
</dbReference>
<dbReference type="EMBL" id="BAABWU010000001">
    <property type="protein sequence ID" value="GAA6195128.1"/>
    <property type="molecule type" value="Genomic_DNA"/>
</dbReference>
<evidence type="ECO:0000313" key="2">
    <source>
        <dbReference type="EMBL" id="GAA6195128.1"/>
    </source>
</evidence>